<evidence type="ECO:0000313" key="1">
    <source>
        <dbReference type="EMBL" id="KIL30362.1"/>
    </source>
</evidence>
<dbReference type="Pfam" id="PF13155">
    <property type="entry name" value="Toprim_2"/>
    <property type="match status" value="1"/>
</dbReference>
<protein>
    <recommendedName>
        <fullName evidence="3">DNA primase</fullName>
    </recommendedName>
</protein>
<dbReference type="SUPFAM" id="SSF56731">
    <property type="entry name" value="DNA primase core"/>
    <property type="match status" value="1"/>
</dbReference>
<gene>
    <name evidence="1" type="ORF">B4067_1296</name>
</gene>
<dbReference type="AlphaFoldDB" id="A0ABD3ZQ48"/>
<evidence type="ECO:0008006" key="3">
    <source>
        <dbReference type="Google" id="ProtNLM"/>
    </source>
</evidence>
<proteinExistence type="predicted"/>
<accession>A0ABD3ZQ48</accession>
<comment type="caution">
    <text evidence="1">The sequence shown here is derived from an EMBL/GenBank/DDBJ whole genome shotgun (WGS) entry which is preliminary data.</text>
</comment>
<evidence type="ECO:0000313" key="2">
    <source>
        <dbReference type="Proteomes" id="UP000031970"/>
    </source>
</evidence>
<dbReference type="Gene3D" id="3.40.1360.10">
    <property type="match status" value="1"/>
</dbReference>
<dbReference type="Proteomes" id="UP000031970">
    <property type="component" value="Unassembled WGS sequence"/>
</dbReference>
<reference evidence="1 2" key="1">
    <citation type="submission" date="2014-11" db="EMBL/GenBank/DDBJ databases">
        <title>Draft Genome Sequences of Nine Bacillus subtilis Strains that Form Spores with High Heat-Resistance.</title>
        <authorList>
            <person name="Krawcyk A.O."/>
            <person name="Berendsen E.M."/>
            <person name="de Jong A."/>
            <person name="Holsappel S."/>
            <person name="Eijlander R.T."/>
            <person name="Wells-Bennik M."/>
            <person name="Kuipers O.P."/>
        </authorList>
    </citation>
    <scope>NUCLEOTIDE SEQUENCE [LARGE SCALE GENOMIC DNA]</scope>
    <source>
        <strain evidence="1 2">B4067</strain>
    </source>
</reference>
<organism evidence="1 2">
    <name type="scientific">Bacillus subtilis subsp. subtilis</name>
    <dbReference type="NCBI Taxonomy" id="135461"/>
    <lineage>
        <taxon>Bacteria</taxon>
        <taxon>Bacillati</taxon>
        <taxon>Bacillota</taxon>
        <taxon>Bacilli</taxon>
        <taxon>Bacillales</taxon>
        <taxon>Bacillaceae</taxon>
        <taxon>Bacillus</taxon>
    </lineage>
</organism>
<name>A0ABD3ZQ48_BACIU</name>
<sequence length="337" mass="37485">MPTLTLNGRHVDVDIRYELEQFEWTRPTWTEDRLLAASPFRYDRTPSFYVYLEDTASAKAGYWGDSGAYDAEFARGGFVKLLAFLRAETEDETVDYLLDAYAPMAKDGRLTLRLPKLKAVAKPEPLPESMLADVQAGPNDYLTGRGISAEVQREADVGLVGNAVAIPWRLPNGRLANVKYRSTCGKAFWYVKGGWPIRDLVYGMDLVYARRLRHAVICEAEIDAMAWRSVGVPAIGTGGSAFNLKKADIITQSPIEYLTVVTDNDKAGDKLRAAIERYLNGKVRLAHGYITEVKDANELLVARGAEALRNVYDRAEGVRTVLRVGSGISELQVGRRF</sequence>
<dbReference type="EMBL" id="JSXS01000125">
    <property type="protein sequence ID" value="KIL30362.1"/>
    <property type="molecule type" value="Genomic_DNA"/>
</dbReference>